<protein>
    <recommendedName>
        <fullName evidence="1">LptD C-terminal domain-containing protein</fullName>
    </recommendedName>
</protein>
<keyword evidence="3" id="KW-1185">Reference proteome</keyword>
<proteinExistence type="predicted"/>
<gene>
    <name evidence="2" type="ORF">AXK12_06630</name>
</gene>
<dbReference type="InterPro" id="IPR050218">
    <property type="entry name" value="LptD"/>
</dbReference>
<dbReference type="GO" id="GO:0009279">
    <property type="term" value="C:cell outer membrane"/>
    <property type="evidence" value="ECO:0007669"/>
    <property type="project" value="TreeGrafter"/>
</dbReference>
<dbReference type="Pfam" id="PF04453">
    <property type="entry name" value="LptD"/>
    <property type="match status" value="1"/>
</dbReference>
<dbReference type="Proteomes" id="UP000071392">
    <property type="component" value="Unassembled WGS sequence"/>
</dbReference>
<dbReference type="AlphaFoldDB" id="A0A139SK31"/>
<evidence type="ECO:0000313" key="3">
    <source>
        <dbReference type="Proteomes" id="UP000071392"/>
    </source>
</evidence>
<comment type="caution">
    <text evidence="2">The sequence shown here is derived from an EMBL/GenBank/DDBJ whole genome shotgun (WGS) entry which is preliminary data.</text>
</comment>
<sequence length="734" mass="82136">MASGSRRLKSPLDKPLISKRLPSVIFRQSLRYPFSLCLLLLSAALLSPAQEESGEPTPAPAAGEAQLSAERSAFDEISGEVIFSGGARFSDGETLLEADEIRYSHTTGEAVAAGHVAFTRGRERLLADSLHYWRADKSFRAQNIRLGRAPYYISGTSAEGTGDEVLVHDALLIAHEPGAFQPRIAARSVRYRHDRDVVARNARFGIGAFTPIVLPKFTYRLNIPLASSLSFDAGYRSTLGAFAETGLYLPLGPDTRIGGVVSGYSKRGVMLGPEAHYEIERSAGLITAGDLQTGFINDYGDRLSDRLGRAVPKHRSFIQWWHSQDVTERLQLSAQLHYWEDSEVLRDFRPSLFYRNQSPDTYVQAVYAADRFFVSGLARLRPNDFAAVQERLPELRFDLPALRLGASGLHAQLQASAAALRERPPGSGAASTRSDRLDTYAALSRPISHADWFSLTPIVGARATHYAKASGGKRRYTRLLGEFGFDAALRASKTWNYQNPVWQIDGLRHLLTPTLGYRYVPQATKGRTWIPPIDTAPFSSYLPVLGLGDTRNIDALEPQHLLRLGLNNTWQTRAADYGSRDLLTLDLAQDLRFDRAAGQRRGSDLHAALAFMPAPWLQFDLYQRTRVDDFSLREVNAGLTLRDGPAWSLRLDSHYLRREINEYVLRYEVAVNEAITLLTRLHYDSRRSRFNEQAYGLRQNLGNIWSVQYTVSIYDGRRRESDFGFNFSVQALGF</sequence>
<dbReference type="STRING" id="1548208.AXK12_06630"/>
<dbReference type="EMBL" id="LSZP01000047">
    <property type="protein sequence ID" value="KXU34903.1"/>
    <property type="molecule type" value="Genomic_DNA"/>
</dbReference>
<dbReference type="PANTHER" id="PTHR30189">
    <property type="entry name" value="LPS-ASSEMBLY PROTEIN"/>
    <property type="match status" value="1"/>
</dbReference>
<feature type="domain" description="LptD C-terminal" evidence="1">
    <location>
        <begin position="314"/>
        <end position="711"/>
    </location>
</feature>
<reference evidence="2 3" key="1">
    <citation type="submission" date="2016-02" db="EMBL/GenBank/DDBJ databases">
        <authorList>
            <person name="Wen L."/>
            <person name="He K."/>
            <person name="Yang H."/>
        </authorList>
    </citation>
    <scope>NUCLEOTIDE SEQUENCE [LARGE SCALE GENOMIC DNA]</scope>
    <source>
        <strain evidence="2 3">CV41</strain>
    </source>
</reference>
<evidence type="ECO:0000259" key="1">
    <source>
        <dbReference type="Pfam" id="PF04453"/>
    </source>
</evidence>
<name>A0A139SK31_9BACT</name>
<organism evidence="2 3">
    <name type="scientific">Cephaloticoccus capnophilus</name>
    <dbReference type="NCBI Taxonomy" id="1548208"/>
    <lineage>
        <taxon>Bacteria</taxon>
        <taxon>Pseudomonadati</taxon>
        <taxon>Verrucomicrobiota</taxon>
        <taxon>Opitutia</taxon>
        <taxon>Opitutales</taxon>
        <taxon>Opitutaceae</taxon>
        <taxon>Cephaloticoccus</taxon>
    </lineage>
</organism>
<accession>A0A139SK31</accession>
<dbReference type="InterPro" id="IPR007543">
    <property type="entry name" value="LptD_C"/>
</dbReference>
<dbReference type="GO" id="GO:0061024">
    <property type="term" value="P:membrane organization"/>
    <property type="evidence" value="ECO:0007669"/>
    <property type="project" value="InterPro"/>
</dbReference>
<dbReference type="PANTHER" id="PTHR30189:SF1">
    <property type="entry name" value="LPS-ASSEMBLY PROTEIN LPTD"/>
    <property type="match status" value="1"/>
</dbReference>
<evidence type="ECO:0000313" key="2">
    <source>
        <dbReference type="EMBL" id="KXU34903.1"/>
    </source>
</evidence>
<dbReference type="GO" id="GO:1990351">
    <property type="term" value="C:transporter complex"/>
    <property type="evidence" value="ECO:0007669"/>
    <property type="project" value="TreeGrafter"/>
</dbReference>